<evidence type="ECO:0000313" key="4">
    <source>
        <dbReference type="EMBL" id="ETO13976.1"/>
    </source>
</evidence>
<dbReference type="InterPro" id="IPR013783">
    <property type="entry name" value="Ig-like_fold"/>
</dbReference>
<keyword evidence="1" id="KW-0175">Coiled coil</keyword>
<dbReference type="AlphaFoldDB" id="X6MK00"/>
<evidence type="ECO:0000313" key="5">
    <source>
        <dbReference type="Proteomes" id="UP000023152"/>
    </source>
</evidence>
<evidence type="ECO:0000259" key="3">
    <source>
        <dbReference type="PROSITE" id="PS50853"/>
    </source>
</evidence>
<dbReference type="Gene3D" id="2.60.40.10">
    <property type="entry name" value="Immunoglobulins"/>
    <property type="match status" value="1"/>
</dbReference>
<feature type="region of interest" description="Disordered" evidence="2">
    <location>
        <begin position="1"/>
        <end position="21"/>
    </location>
</feature>
<dbReference type="Proteomes" id="UP000023152">
    <property type="component" value="Unassembled WGS sequence"/>
</dbReference>
<name>X6MK00_RETFI</name>
<gene>
    <name evidence="4" type="ORF">RFI_23391</name>
</gene>
<dbReference type="PROSITE" id="PS50853">
    <property type="entry name" value="FN3"/>
    <property type="match status" value="1"/>
</dbReference>
<feature type="compositionally biased region" description="Basic and acidic residues" evidence="2">
    <location>
        <begin position="1"/>
        <end position="14"/>
    </location>
</feature>
<protein>
    <recommendedName>
        <fullName evidence="3">Fibronectin type-III domain-containing protein</fullName>
    </recommendedName>
</protein>
<dbReference type="InterPro" id="IPR003961">
    <property type="entry name" value="FN3_dom"/>
</dbReference>
<sequence>MSTEDISKKDEPGACEKTPNALNIAELLQGGGNGSKMDENERKEKEMIKRIEKIKEKRENSEKMIEKQMDELIEKINKRKSELKERVREMTAEQIKDCKEYAEKVQEWSEYYKNAREKIIIQEKEAEIGIASEKYEQRQLGVEIEDDIALIFESKTIEQEIAKFGAVLDKKISSVQVQVKDTTENSVTLKAEEKEGGEGEAHVEIDEDIDDDERGKGGEQEIKEMEEKWNEIQVNTQMHPNQSQWEYSIIRLSDHTTYDFRVQARHSIFHTFSNFSDIVSCQTDSPCPLTLLHFSSDRICHAKDVILEEGNTLVRNNSPEDYGRISISFPLSDAVVQGTHCWRIKMCNSITNIGWVMLGVANAHKTFTNESYTETECWGYDGCSPSERNDSQKISNSSITWKWWMLNEYVVDMFLNMKTFVLKWKQVTEDGKGQEHTLTNNTTFAKYKNLSLVPHINFVRKHTTIQVMKIPSAMYGTQISRTSEGFR</sequence>
<evidence type="ECO:0000256" key="2">
    <source>
        <dbReference type="SAM" id="MobiDB-lite"/>
    </source>
</evidence>
<organism evidence="4 5">
    <name type="scientific">Reticulomyxa filosa</name>
    <dbReference type="NCBI Taxonomy" id="46433"/>
    <lineage>
        <taxon>Eukaryota</taxon>
        <taxon>Sar</taxon>
        <taxon>Rhizaria</taxon>
        <taxon>Retaria</taxon>
        <taxon>Foraminifera</taxon>
        <taxon>Monothalamids</taxon>
        <taxon>Reticulomyxidae</taxon>
        <taxon>Reticulomyxa</taxon>
    </lineage>
</organism>
<accession>X6MK00</accession>
<evidence type="ECO:0000256" key="1">
    <source>
        <dbReference type="SAM" id="Coils"/>
    </source>
</evidence>
<dbReference type="EMBL" id="ASPP01020290">
    <property type="protein sequence ID" value="ETO13976.1"/>
    <property type="molecule type" value="Genomic_DNA"/>
</dbReference>
<reference evidence="4 5" key="1">
    <citation type="journal article" date="2013" name="Curr. Biol.">
        <title>The Genome of the Foraminiferan Reticulomyxa filosa.</title>
        <authorList>
            <person name="Glockner G."/>
            <person name="Hulsmann N."/>
            <person name="Schleicher M."/>
            <person name="Noegel A.A."/>
            <person name="Eichinger L."/>
            <person name="Gallinger C."/>
            <person name="Pawlowski J."/>
            <person name="Sierra R."/>
            <person name="Euteneuer U."/>
            <person name="Pillet L."/>
            <person name="Moustafa A."/>
            <person name="Platzer M."/>
            <person name="Groth M."/>
            <person name="Szafranski K."/>
            <person name="Schliwa M."/>
        </authorList>
    </citation>
    <scope>NUCLEOTIDE SEQUENCE [LARGE SCALE GENOMIC DNA]</scope>
</reference>
<feature type="domain" description="Fibronectin type-III" evidence="3">
    <location>
        <begin position="171"/>
        <end position="286"/>
    </location>
</feature>
<feature type="coiled-coil region" evidence="1">
    <location>
        <begin position="37"/>
        <end position="118"/>
    </location>
</feature>
<comment type="caution">
    <text evidence="4">The sequence shown here is derived from an EMBL/GenBank/DDBJ whole genome shotgun (WGS) entry which is preliminary data.</text>
</comment>
<keyword evidence="5" id="KW-1185">Reference proteome</keyword>
<proteinExistence type="predicted"/>